<dbReference type="RefSeq" id="WP_087107624.1">
    <property type="nucleotide sequence ID" value="NZ_CBCSCN010000001.1"/>
</dbReference>
<evidence type="ECO:0000259" key="1">
    <source>
        <dbReference type="SMART" id="SM00849"/>
    </source>
</evidence>
<dbReference type="SUPFAM" id="SSF56281">
    <property type="entry name" value="Metallo-hydrolase/oxidoreductase"/>
    <property type="match status" value="1"/>
</dbReference>
<dbReference type="GO" id="GO:0042781">
    <property type="term" value="F:3'-tRNA processing endoribonuclease activity"/>
    <property type="evidence" value="ECO:0007669"/>
    <property type="project" value="TreeGrafter"/>
</dbReference>
<dbReference type="Proteomes" id="UP000196573">
    <property type="component" value="Unassembled WGS sequence"/>
</dbReference>
<organism evidence="2 3">
    <name type="scientific">Parendozoicomonas haliclonae</name>
    <dbReference type="NCBI Taxonomy" id="1960125"/>
    <lineage>
        <taxon>Bacteria</taxon>
        <taxon>Pseudomonadati</taxon>
        <taxon>Pseudomonadota</taxon>
        <taxon>Gammaproteobacteria</taxon>
        <taxon>Oceanospirillales</taxon>
        <taxon>Endozoicomonadaceae</taxon>
        <taxon>Parendozoicomonas</taxon>
    </lineage>
</organism>
<dbReference type="SMART" id="SM00849">
    <property type="entry name" value="Lactamase_B"/>
    <property type="match status" value="1"/>
</dbReference>
<proteinExistence type="predicted"/>
<gene>
    <name evidence="2" type="ORF">EHSB41UT_01069</name>
</gene>
<dbReference type="PANTHER" id="PTHR46018">
    <property type="entry name" value="ZINC PHOSPHODIESTERASE ELAC PROTEIN 1"/>
    <property type="match status" value="1"/>
</dbReference>
<dbReference type="InterPro" id="IPR001279">
    <property type="entry name" value="Metallo-B-lactamas"/>
</dbReference>
<name>A0A1X7AH36_9GAMM</name>
<dbReference type="Pfam" id="PF23023">
    <property type="entry name" value="Anti-Pycsar_Apyc1"/>
    <property type="match status" value="1"/>
</dbReference>
<dbReference type="AlphaFoldDB" id="A0A1X7AH36"/>
<accession>A0A1X7AH36</accession>
<evidence type="ECO:0000313" key="2">
    <source>
        <dbReference type="EMBL" id="SMA39629.1"/>
    </source>
</evidence>
<dbReference type="PANTHER" id="PTHR46018:SF2">
    <property type="entry name" value="ZINC PHOSPHODIESTERASE ELAC PROTEIN 1"/>
    <property type="match status" value="1"/>
</dbReference>
<reference evidence="2 3" key="1">
    <citation type="submission" date="2017-03" db="EMBL/GenBank/DDBJ databases">
        <authorList>
            <person name="Afonso C.L."/>
            <person name="Miller P.J."/>
            <person name="Scott M.A."/>
            <person name="Spackman E."/>
            <person name="Goraichik I."/>
            <person name="Dimitrov K.M."/>
            <person name="Suarez D.L."/>
            <person name="Swayne D.E."/>
        </authorList>
    </citation>
    <scope>NUCLEOTIDE SEQUENCE [LARGE SCALE GENOMIC DNA]</scope>
    <source>
        <strain evidence="2">SB41UT1</strain>
    </source>
</reference>
<dbReference type="Gene3D" id="3.60.15.10">
    <property type="entry name" value="Ribonuclease Z/Hydroxyacylglutathione hydrolase-like"/>
    <property type="match status" value="1"/>
</dbReference>
<keyword evidence="3" id="KW-1185">Reference proteome</keyword>
<dbReference type="OrthoDB" id="9803916at2"/>
<feature type="domain" description="Metallo-beta-lactamase" evidence="1">
    <location>
        <begin position="17"/>
        <end position="213"/>
    </location>
</feature>
<dbReference type="EMBL" id="FWPT01000002">
    <property type="protein sequence ID" value="SMA39629.1"/>
    <property type="molecule type" value="Genomic_DNA"/>
</dbReference>
<evidence type="ECO:0000313" key="3">
    <source>
        <dbReference type="Proteomes" id="UP000196573"/>
    </source>
</evidence>
<sequence length="252" mass="28212">MKVRVLGCGEASDPVHPNSSVVVEQGDWRLLIDLGYSAAQKLYSCYPDGEAIDAIYFTHAHPDHCFGLGPYLIRLNDRQRKKPLQIICNPDSQERLKHLVEVSFWGIDKPWSFDLVWITTDEISSVGPFQLTFASTTHSVTNQSILVQGEQALFYSGDGLVGQEGEQLINKADMAFIETFALTEQAGGQWHGNLPHTLKLVDANPDTTFCLYHIREDFRENMMLQVEGIERVLVPESGDLFDMASGEITHDA</sequence>
<protein>
    <submittedName>
        <fullName evidence="2">Ribonuclease Z</fullName>
    </submittedName>
</protein>
<dbReference type="InterPro" id="IPR036866">
    <property type="entry name" value="RibonucZ/Hydroxyglut_hydro"/>
</dbReference>